<dbReference type="KEGG" id="glo:Glov_3007"/>
<evidence type="ECO:0000256" key="1">
    <source>
        <dbReference type="ARBA" id="ARBA00012386"/>
    </source>
</evidence>
<keyword evidence="7" id="KW-1185">Reference proteome</keyword>
<sequence>MQLKITLLTHFKEISKKSNTGRLVLEVLGPAAEQICWDRLKPPAGLLDEISSGGVALLYPGGADEEEADLTGINQFIIIDSTWHEARKIHQRSPYLQQVRRISLKPAGKSRYNLRKNQKASGLCTAESVIEILRATGHAVMADRLEEIFLAYMRPFKAIRAVQKEGEAACCENPS</sequence>
<dbReference type="STRING" id="398767.Glov_3007"/>
<dbReference type="GO" id="GO:0016432">
    <property type="term" value="F:tRNA-uridine aminocarboxypropyltransferase activity"/>
    <property type="evidence" value="ECO:0007669"/>
    <property type="project" value="UniProtKB-EC"/>
</dbReference>
<dbReference type="RefSeq" id="WP_012471038.1">
    <property type="nucleotide sequence ID" value="NC_010814.1"/>
</dbReference>
<keyword evidence="4" id="KW-0819">tRNA processing</keyword>
<proteinExistence type="predicted"/>
<dbReference type="eggNOG" id="COG3148">
    <property type="taxonomic scope" value="Bacteria"/>
</dbReference>
<dbReference type="InterPro" id="IPR039262">
    <property type="entry name" value="DTWD2/TAPT"/>
</dbReference>
<dbReference type="EC" id="2.5.1.25" evidence="1"/>
<keyword evidence="3" id="KW-0949">S-adenosyl-L-methionine</keyword>
<dbReference type="PANTHER" id="PTHR21392:SF1">
    <property type="entry name" value="TRNA-URIDINE AMINOCARBOXYPROPYLTRANSFERASE"/>
    <property type="match status" value="1"/>
</dbReference>
<dbReference type="EMBL" id="CP001089">
    <property type="protein sequence ID" value="ACD96713.1"/>
    <property type="molecule type" value="Genomic_DNA"/>
</dbReference>
<dbReference type="GO" id="GO:0008033">
    <property type="term" value="P:tRNA processing"/>
    <property type="evidence" value="ECO:0007669"/>
    <property type="project" value="UniProtKB-KW"/>
</dbReference>
<evidence type="ECO:0000256" key="2">
    <source>
        <dbReference type="ARBA" id="ARBA00022679"/>
    </source>
</evidence>
<accession>B3E900</accession>
<keyword evidence="2" id="KW-0808">Transferase</keyword>
<evidence type="ECO:0000259" key="5">
    <source>
        <dbReference type="SMART" id="SM01144"/>
    </source>
</evidence>
<dbReference type="Pfam" id="PF03942">
    <property type="entry name" value="DTW"/>
    <property type="match status" value="1"/>
</dbReference>
<protein>
    <recommendedName>
        <fullName evidence="1">tRNA-uridine aminocarboxypropyltransferase</fullName>
        <ecNumber evidence="1">2.5.1.25</ecNumber>
    </recommendedName>
</protein>
<evidence type="ECO:0000256" key="4">
    <source>
        <dbReference type="ARBA" id="ARBA00022694"/>
    </source>
</evidence>
<dbReference type="InterPro" id="IPR005636">
    <property type="entry name" value="DTW"/>
</dbReference>
<evidence type="ECO:0000313" key="7">
    <source>
        <dbReference type="Proteomes" id="UP000002420"/>
    </source>
</evidence>
<dbReference type="PANTHER" id="PTHR21392">
    <property type="entry name" value="TRNA-URIDINE AMINOCARBOXYPROPYLTRANSFERASE 2"/>
    <property type="match status" value="1"/>
</dbReference>
<reference evidence="6 7" key="1">
    <citation type="submission" date="2008-05" db="EMBL/GenBank/DDBJ databases">
        <title>Complete sequence of chromosome of Geobacter lovleyi SZ.</title>
        <authorList>
            <consortium name="US DOE Joint Genome Institute"/>
            <person name="Lucas S."/>
            <person name="Copeland A."/>
            <person name="Lapidus A."/>
            <person name="Glavina del Rio T."/>
            <person name="Dalin E."/>
            <person name="Tice H."/>
            <person name="Bruce D."/>
            <person name="Goodwin L."/>
            <person name="Pitluck S."/>
            <person name="Chertkov O."/>
            <person name="Meincke L."/>
            <person name="Brettin T."/>
            <person name="Detter J.C."/>
            <person name="Han C."/>
            <person name="Tapia R."/>
            <person name="Kuske C.R."/>
            <person name="Schmutz J."/>
            <person name="Larimer F."/>
            <person name="Land M."/>
            <person name="Hauser L."/>
            <person name="Kyrpides N."/>
            <person name="Mikhailova N."/>
            <person name="Sung Y."/>
            <person name="Fletcher K.E."/>
            <person name="Ritalahti K.M."/>
            <person name="Loeffler F.E."/>
            <person name="Richardson P."/>
        </authorList>
    </citation>
    <scope>NUCLEOTIDE SEQUENCE [LARGE SCALE GENOMIC DNA]</scope>
    <source>
        <strain evidence="7">ATCC BAA-1151 / DSM 17278 / SZ</strain>
    </source>
</reference>
<gene>
    <name evidence="6" type="ordered locus">Glov_3007</name>
</gene>
<dbReference type="AlphaFoldDB" id="B3E900"/>
<organism evidence="6 7">
    <name type="scientific">Trichlorobacter lovleyi (strain ATCC BAA-1151 / DSM 17278 / SZ)</name>
    <name type="common">Geobacter lovleyi</name>
    <dbReference type="NCBI Taxonomy" id="398767"/>
    <lineage>
        <taxon>Bacteria</taxon>
        <taxon>Pseudomonadati</taxon>
        <taxon>Thermodesulfobacteriota</taxon>
        <taxon>Desulfuromonadia</taxon>
        <taxon>Geobacterales</taxon>
        <taxon>Geobacteraceae</taxon>
        <taxon>Trichlorobacter</taxon>
    </lineage>
</organism>
<evidence type="ECO:0000313" key="6">
    <source>
        <dbReference type="EMBL" id="ACD96713.1"/>
    </source>
</evidence>
<name>B3E900_TRIL1</name>
<dbReference type="SMART" id="SM01144">
    <property type="entry name" value="DTW"/>
    <property type="match status" value="1"/>
</dbReference>
<dbReference type="HOGENOM" id="CLU_066458_1_1_7"/>
<dbReference type="Proteomes" id="UP000002420">
    <property type="component" value="Chromosome"/>
</dbReference>
<evidence type="ECO:0000256" key="3">
    <source>
        <dbReference type="ARBA" id="ARBA00022691"/>
    </source>
</evidence>
<feature type="domain" description="DTW" evidence="5">
    <location>
        <begin position="1"/>
        <end position="168"/>
    </location>
</feature>